<evidence type="ECO:0000313" key="2">
    <source>
        <dbReference type="EMBL" id="AQU89362.1"/>
    </source>
</evidence>
<name>A0A9N7CE66_9PROT</name>
<reference evidence="2 3" key="1">
    <citation type="submission" date="2017-02" db="EMBL/GenBank/DDBJ databases">
        <title>zhang.</title>
        <authorList>
            <person name="Zhang H."/>
        </authorList>
    </citation>
    <scope>NUCLEOTIDE SEQUENCE [LARGE SCALE GENOMIC DNA]</scope>
    <source>
        <strain evidence="2 3">RZS01</strain>
        <plasmid evidence="3">pkna05</plasmid>
    </source>
</reference>
<dbReference type="AlphaFoldDB" id="A0A9N7CE66"/>
<proteinExistence type="predicted"/>
<feature type="compositionally biased region" description="Polar residues" evidence="1">
    <location>
        <begin position="93"/>
        <end position="108"/>
    </location>
</feature>
<accession>A0A9N7CE66</accession>
<dbReference type="Proteomes" id="UP000189683">
    <property type="component" value="Plasmid pKNA05"/>
</dbReference>
<protein>
    <submittedName>
        <fullName evidence="2">Uncharacterized protein</fullName>
    </submittedName>
</protein>
<sequence length="108" mass="11307">MTGPVAFTGNMSNSGAAGTNRQIVFETSGLARFAVGIDGDAESGANEGSNLYISRFDDEGSFIDDPLGINRETGTVEVNSSITVPAAHLRKTPSPSASYKQRSSLPMH</sequence>
<organism evidence="2 3">
    <name type="scientific">Komagataeibacter nataicola</name>
    <dbReference type="NCBI Taxonomy" id="265960"/>
    <lineage>
        <taxon>Bacteria</taxon>
        <taxon>Pseudomonadati</taxon>
        <taxon>Pseudomonadota</taxon>
        <taxon>Alphaproteobacteria</taxon>
        <taxon>Acetobacterales</taxon>
        <taxon>Acetobacteraceae</taxon>
        <taxon>Komagataeibacter</taxon>
    </lineage>
</organism>
<dbReference type="KEGG" id="kna:B0W47_17560"/>
<evidence type="ECO:0000313" key="3">
    <source>
        <dbReference type="Proteomes" id="UP000189683"/>
    </source>
</evidence>
<gene>
    <name evidence="2" type="ORF">B0W47_17560</name>
</gene>
<evidence type="ECO:0000256" key="1">
    <source>
        <dbReference type="SAM" id="MobiDB-lite"/>
    </source>
</evidence>
<feature type="region of interest" description="Disordered" evidence="1">
    <location>
        <begin position="86"/>
        <end position="108"/>
    </location>
</feature>
<geneLocation type="plasmid" evidence="3">
    <name>pkna05</name>
</geneLocation>
<keyword evidence="2" id="KW-0614">Plasmid</keyword>
<dbReference type="EMBL" id="CP019880">
    <property type="protein sequence ID" value="AQU89362.1"/>
    <property type="molecule type" value="Genomic_DNA"/>
</dbReference>